<feature type="domain" description="Glycosyltransferase RgtA/B/C/D-like" evidence="9">
    <location>
        <begin position="102"/>
        <end position="242"/>
    </location>
</feature>
<evidence type="ECO:0000256" key="8">
    <source>
        <dbReference type="SAM" id="Phobius"/>
    </source>
</evidence>
<reference evidence="10 11" key="1">
    <citation type="submission" date="2020-04" db="EMBL/GenBank/DDBJ databases">
        <title>Metagenomic profiling of ammonia- and methane-oxidizing microorganisms in a Dutch drinking water treatment plant.</title>
        <authorList>
            <person name="Poghosyan L."/>
            <person name="Leucker S."/>
        </authorList>
    </citation>
    <scope>NUCLEOTIDE SEQUENCE [LARGE SCALE GENOMIC DNA]</scope>
    <source>
        <strain evidence="10">S-RSF-IL-03</strain>
    </source>
</reference>
<dbReference type="EMBL" id="JABFRW010000073">
    <property type="protein sequence ID" value="NOT33785.1"/>
    <property type="molecule type" value="Genomic_DNA"/>
</dbReference>
<keyword evidence="3" id="KW-0328">Glycosyltransferase</keyword>
<accession>A0A849SPC0</accession>
<dbReference type="Proteomes" id="UP000580839">
    <property type="component" value="Unassembled WGS sequence"/>
</dbReference>
<evidence type="ECO:0000256" key="3">
    <source>
        <dbReference type="ARBA" id="ARBA00022676"/>
    </source>
</evidence>
<evidence type="ECO:0000313" key="11">
    <source>
        <dbReference type="Proteomes" id="UP000580839"/>
    </source>
</evidence>
<dbReference type="InterPro" id="IPR038731">
    <property type="entry name" value="RgtA/B/C-like"/>
</dbReference>
<feature type="transmembrane region" description="Helical" evidence="8">
    <location>
        <begin position="392"/>
        <end position="412"/>
    </location>
</feature>
<evidence type="ECO:0000259" key="9">
    <source>
        <dbReference type="Pfam" id="PF13231"/>
    </source>
</evidence>
<keyword evidence="5 8" id="KW-0812">Transmembrane</keyword>
<dbReference type="InterPro" id="IPR050297">
    <property type="entry name" value="LipidA_mod_glycosyltrf_83"/>
</dbReference>
<comment type="subcellular location">
    <subcellularLocation>
        <location evidence="1">Cell membrane</location>
        <topology evidence="1">Multi-pass membrane protein</topology>
    </subcellularLocation>
</comment>
<dbReference type="GO" id="GO:0016763">
    <property type="term" value="F:pentosyltransferase activity"/>
    <property type="evidence" value="ECO:0007669"/>
    <property type="project" value="TreeGrafter"/>
</dbReference>
<evidence type="ECO:0000256" key="7">
    <source>
        <dbReference type="ARBA" id="ARBA00023136"/>
    </source>
</evidence>
<dbReference type="GO" id="GO:0005886">
    <property type="term" value="C:plasma membrane"/>
    <property type="evidence" value="ECO:0007669"/>
    <property type="project" value="UniProtKB-SubCell"/>
</dbReference>
<proteinExistence type="predicted"/>
<evidence type="ECO:0000313" key="10">
    <source>
        <dbReference type="EMBL" id="NOT33785.1"/>
    </source>
</evidence>
<keyword evidence="7 8" id="KW-0472">Membrane</keyword>
<feature type="transmembrane region" description="Helical" evidence="8">
    <location>
        <begin position="182"/>
        <end position="212"/>
    </location>
</feature>
<organism evidence="10 11">
    <name type="scientific">Eiseniibacteriota bacterium</name>
    <dbReference type="NCBI Taxonomy" id="2212470"/>
    <lineage>
        <taxon>Bacteria</taxon>
        <taxon>Candidatus Eiseniibacteriota</taxon>
    </lineage>
</organism>
<comment type="caution">
    <text evidence="10">The sequence shown here is derived from an EMBL/GenBank/DDBJ whole genome shotgun (WGS) entry which is preliminary data.</text>
</comment>
<gene>
    <name evidence="10" type="ORF">HOP12_06390</name>
</gene>
<sequence>MSTTVPIARPRMPTPLGLGLVLALALALRLFASPAATERNMDPDSAHLLNVARCFERGEGFSNPALWPAWMSPERLPMPETFKEPGDPFAIAMLMRASLSPFGAGVAVSLIGGLLAVLGTWALARNLGFGRGAALAAAFALAINPHAIQMSVRVMVDAPFAGLLTGALAAAAWRAGSTTRPLWLDVATGALLGAAFLVRGFTLVAIPAVLVALVRPPVPRLGTWMRSAVVMALAAAVVASPFVLRNLRLFGVPFYSDVGAFGQTPYADVLGIMTSLERPTASPFEFLLAHLPQVAQHLMESVYRFGRWTLPNEMAGGVWWMPLLVAGAWKLRRDSAAWPLWAYLGVVLPFVFAITWDARYFTAAGSCFAVLTGVGAAWLWPRFAARALAGHLRGRHVLIAAAMVAALAQAVVARTALVRFAPAEIAAARAEAAFLRAHLSPDEAVMVFTTSFYSWFADRPSHYVVVADDARFESRMQRYRVRYAILPTRELESLARRYPERRLPRALVPLRSDPETGVTVFRVEAAALPDAD</sequence>
<dbReference type="Pfam" id="PF13231">
    <property type="entry name" value="PMT_2"/>
    <property type="match status" value="1"/>
</dbReference>
<dbReference type="PANTHER" id="PTHR33908:SF11">
    <property type="entry name" value="MEMBRANE PROTEIN"/>
    <property type="match status" value="1"/>
</dbReference>
<feature type="transmembrane region" description="Helical" evidence="8">
    <location>
        <begin position="360"/>
        <end position="380"/>
    </location>
</feature>
<protein>
    <recommendedName>
        <fullName evidence="9">Glycosyltransferase RgtA/B/C/D-like domain-containing protein</fullName>
    </recommendedName>
</protein>
<keyword evidence="4" id="KW-0808">Transferase</keyword>
<evidence type="ECO:0000256" key="6">
    <source>
        <dbReference type="ARBA" id="ARBA00022989"/>
    </source>
</evidence>
<keyword evidence="2" id="KW-1003">Cell membrane</keyword>
<feature type="transmembrane region" description="Helical" evidence="8">
    <location>
        <begin position="224"/>
        <end position="244"/>
    </location>
</feature>
<evidence type="ECO:0000256" key="5">
    <source>
        <dbReference type="ARBA" id="ARBA00022692"/>
    </source>
</evidence>
<dbReference type="AlphaFoldDB" id="A0A849SPC0"/>
<feature type="transmembrane region" description="Helical" evidence="8">
    <location>
        <begin position="102"/>
        <end position="124"/>
    </location>
</feature>
<evidence type="ECO:0000256" key="4">
    <source>
        <dbReference type="ARBA" id="ARBA00022679"/>
    </source>
</evidence>
<dbReference type="GO" id="GO:0009103">
    <property type="term" value="P:lipopolysaccharide biosynthetic process"/>
    <property type="evidence" value="ECO:0007669"/>
    <property type="project" value="UniProtKB-ARBA"/>
</dbReference>
<dbReference type="PANTHER" id="PTHR33908">
    <property type="entry name" value="MANNOSYLTRANSFERASE YKCB-RELATED"/>
    <property type="match status" value="1"/>
</dbReference>
<evidence type="ECO:0000256" key="2">
    <source>
        <dbReference type="ARBA" id="ARBA00022475"/>
    </source>
</evidence>
<feature type="transmembrane region" description="Helical" evidence="8">
    <location>
        <begin position="158"/>
        <end position="175"/>
    </location>
</feature>
<feature type="transmembrane region" description="Helical" evidence="8">
    <location>
        <begin position="336"/>
        <end position="354"/>
    </location>
</feature>
<name>A0A849SPC0_UNCEI</name>
<keyword evidence="6 8" id="KW-1133">Transmembrane helix</keyword>
<evidence type="ECO:0000256" key="1">
    <source>
        <dbReference type="ARBA" id="ARBA00004651"/>
    </source>
</evidence>